<feature type="compositionally biased region" description="Polar residues" evidence="3">
    <location>
        <begin position="510"/>
        <end position="519"/>
    </location>
</feature>
<dbReference type="PROSITE" id="PS50157">
    <property type="entry name" value="ZINC_FINGER_C2H2_2"/>
    <property type="match status" value="1"/>
</dbReference>
<feature type="region of interest" description="Disordered" evidence="3">
    <location>
        <begin position="654"/>
        <end position="687"/>
    </location>
</feature>
<feature type="region of interest" description="Disordered" evidence="3">
    <location>
        <begin position="495"/>
        <end position="519"/>
    </location>
</feature>
<proteinExistence type="predicted"/>
<sequence>MPIAKLRASGTPDVMKTEDRIDTIIRQAIGKEPFVSFPRASDSPVQWIQLLHALDPQGVSNSFSGWPLLSPLKVQLQKCDKCTREFCSPINYRRHIRVHHRLKKLDKDFTKTRDLLGAYWDKLSVEEAKEVVSFENVLLEEVPGSSILKSLTTLIQNQGFYSLPQYYLMAGAALLDIVQSKPSSFPISSQELFSILDDASEKTCLCGTAVSVQRYVFEGDAGKIGLEPKNLVACTSFLLEQKLVKAWLADKDAEALRCQNQLVEEEEAAQKRQAEILERKRQKKLRQKEQKAREQREKTEAEIKGIIISAVKALSPAEASLDTHNFEAHNPNTFADNSAPDVSSQCPDTNEQINGNTYSEHDFVTDQNIERHSANGPEHQLLAVPRQQGLPKSPRAVANGLYTNQNSSISKPEVIQKYGTHNDQKASIIVNGGKVWSRKSKTEVEKVVLKTTNEKESDQVKNQEVLIGSIPVNLGNCNQSDGDMVASQENCMVENAAKQDSPRDKPMKTDSVSNGNNRSTVKLWRQVSRLETKYPLPVQSGGTEVDAAHENGQNLSGLSSLRVCNTGGGCDIGFGTNYSYVEGREHPESMRSFCRAAKAFLQKRWEEAIASDDVTVLVCSDTESSGECQETQDFKIEACQSSDADRCNNVANVDNKTSRVTKSTPRSKKSEKGAKTKYIPKQKTVIT</sequence>
<evidence type="ECO:0000313" key="6">
    <source>
        <dbReference type="Proteomes" id="UP001603857"/>
    </source>
</evidence>
<gene>
    <name evidence="5" type="ORF">Fmac_015943</name>
</gene>
<dbReference type="PROSITE" id="PS00028">
    <property type="entry name" value="ZINC_FINGER_C2H2_1"/>
    <property type="match status" value="1"/>
</dbReference>
<name>A0ABD1MI38_9FABA</name>
<comment type="caution">
    <text evidence="5">The sequence shown here is derived from an EMBL/GenBank/DDBJ whole genome shotgun (WGS) entry which is preliminary data.</text>
</comment>
<organism evidence="5 6">
    <name type="scientific">Flemingia macrophylla</name>
    <dbReference type="NCBI Taxonomy" id="520843"/>
    <lineage>
        <taxon>Eukaryota</taxon>
        <taxon>Viridiplantae</taxon>
        <taxon>Streptophyta</taxon>
        <taxon>Embryophyta</taxon>
        <taxon>Tracheophyta</taxon>
        <taxon>Spermatophyta</taxon>
        <taxon>Magnoliopsida</taxon>
        <taxon>eudicotyledons</taxon>
        <taxon>Gunneridae</taxon>
        <taxon>Pentapetalae</taxon>
        <taxon>rosids</taxon>
        <taxon>fabids</taxon>
        <taxon>Fabales</taxon>
        <taxon>Fabaceae</taxon>
        <taxon>Papilionoideae</taxon>
        <taxon>50 kb inversion clade</taxon>
        <taxon>NPAAA clade</taxon>
        <taxon>indigoferoid/millettioid clade</taxon>
        <taxon>Phaseoleae</taxon>
        <taxon>Flemingia</taxon>
    </lineage>
</organism>
<dbReference type="PANTHER" id="PTHR36055:SF4">
    <property type="entry name" value="ZINC FINGER PROTEIN, PUTATIVE-RELATED"/>
    <property type="match status" value="1"/>
</dbReference>
<keyword evidence="1" id="KW-0479">Metal-binding</keyword>
<dbReference type="Proteomes" id="UP001603857">
    <property type="component" value="Unassembled WGS sequence"/>
</dbReference>
<dbReference type="EMBL" id="JBGMDY010000005">
    <property type="protein sequence ID" value="KAL2334730.1"/>
    <property type="molecule type" value="Genomic_DNA"/>
</dbReference>
<keyword evidence="6" id="KW-1185">Reference proteome</keyword>
<evidence type="ECO:0000313" key="5">
    <source>
        <dbReference type="EMBL" id="KAL2334730.1"/>
    </source>
</evidence>
<reference evidence="5 6" key="1">
    <citation type="submission" date="2024-08" db="EMBL/GenBank/DDBJ databases">
        <title>Insights into the chromosomal genome structure of Flemingia macrophylla.</title>
        <authorList>
            <person name="Ding Y."/>
            <person name="Zhao Y."/>
            <person name="Bi W."/>
            <person name="Wu M."/>
            <person name="Zhao G."/>
            <person name="Gong Y."/>
            <person name="Li W."/>
            <person name="Zhang P."/>
        </authorList>
    </citation>
    <scope>NUCLEOTIDE SEQUENCE [LARGE SCALE GENOMIC DNA]</scope>
    <source>
        <strain evidence="5">DYQJB</strain>
        <tissue evidence="5">Leaf</tissue>
    </source>
</reference>
<dbReference type="PANTHER" id="PTHR36055">
    <property type="entry name" value="C2H2-LIKE ZINC FINGER PROTEIN"/>
    <property type="match status" value="1"/>
</dbReference>
<dbReference type="AlphaFoldDB" id="A0ABD1MI38"/>
<feature type="coiled-coil region" evidence="2">
    <location>
        <begin position="253"/>
        <end position="304"/>
    </location>
</feature>
<accession>A0ABD1MI38</accession>
<keyword evidence="2" id="KW-0175">Coiled coil</keyword>
<dbReference type="GO" id="GO:0008270">
    <property type="term" value="F:zinc ion binding"/>
    <property type="evidence" value="ECO:0007669"/>
    <property type="project" value="UniProtKB-KW"/>
</dbReference>
<evidence type="ECO:0000256" key="3">
    <source>
        <dbReference type="SAM" id="MobiDB-lite"/>
    </source>
</evidence>
<evidence type="ECO:0000256" key="1">
    <source>
        <dbReference type="PROSITE-ProRule" id="PRU00042"/>
    </source>
</evidence>
<dbReference type="InterPro" id="IPR013087">
    <property type="entry name" value="Znf_C2H2_type"/>
</dbReference>
<feature type="domain" description="C2H2-type" evidence="4">
    <location>
        <begin position="77"/>
        <end position="104"/>
    </location>
</feature>
<evidence type="ECO:0000259" key="4">
    <source>
        <dbReference type="PROSITE" id="PS50157"/>
    </source>
</evidence>
<keyword evidence="1" id="KW-0862">Zinc</keyword>
<feature type="compositionally biased region" description="Polar residues" evidence="3">
    <location>
        <begin position="654"/>
        <end position="664"/>
    </location>
</feature>
<evidence type="ECO:0000256" key="2">
    <source>
        <dbReference type="SAM" id="Coils"/>
    </source>
</evidence>
<protein>
    <recommendedName>
        <fullName evidence="4">C2H2-type domain-containing protein</fullName>
    </recommendedName>
</protein>
<keyword evidence="1" id="KW-0863">Zinc-finger</keyword>